<evidence type="ECO:0000313" key="1">
    <source>
        <dbReference type="EMBL" id="SHH52407.1"/>
    </source>
</evidence>
<sequence length="47" mass="5296">MDMDPLTQAIADVLEGYPEADLNDAEKREVIADDIANTLRERAFTEE</sequence>
<dbReference type="EMBL" id="FQXG01000003">
    <property type="protein sequence ID" value="SHH52407.1"/>
    <property type="molecule type" value="Genomic_DNA"/>
</dbReference>
<dbReference type="Proteomes" id="UP000184268">
    <property type="component" value="Unassembled WGS sequence"/>
</dbReference>
<evidence type="ECO:0000313" key="2">
    <source>
        <dbReference type="Proteomes" id="UP000184268"/>
    </source>
</evidence>
<reference evidence="1 2" key="1">
    <citation type="submission" date="2016-11" db="EMBL/GenBank/DDBJ databases">
        <authorList>
            <person name="Jaros S."/>
            <person name="Januszkiewicz K."/>
            <person name="Wedrychowicz H."/>
        </authorList>
    </citation>
    <scope>NUCLEOTIDE SEQUENCE [LARGE SCALE GENOMIC DNA]</scope>
    <source>
        <strain evidence="1 2">DSM 16917</strain>
    </source>
</reference>
<accession>A0A1M5TNQ8</accession>
<keyword evidence="2" id="KW-1185">Reference proteome</keyword>
<dbReference type="AlphaFoldDB" id="A0A1M5TNQ8"/>
<proteinExistence type="predicted"/>
<protein>
    <submittedName>
        <fullName evidence="1">Uncharacterized protein</fullName>
    </submittedName>
</protein>
<dbReference type="STRING" id="299255.SAMN02745129_2220"/>
<dbReference type="RefSeq" id="WP_156479973.1">
    <property type="nucleotide sequence ID" value="NZ_FQXG01000003.1"/>
</dbReference>
<name>A0A1M5TNQ8_9GAMM</name>
<gene>
    <name evidence="1" type="ORF">SAMN02745129_2220</name>
</gene>
<organism evidence="1 2">
    <name type="scientific">Ferrimonas marina</name>
    <dbReference type="NCBI Taxonomy" id="299255"/>
    <lineage>
        <taxon>Bacteria</taxon>
        <taxon>Pseudomonadati</taxon>
        <taxon>Pseudomonadota</taxon>
        <taxon>Gammaproteobacteria</taxon>
        <taxon>Alteromonadales</taxon>
        <taxon>Ferrimonadaceae</taxon>
        <taxon>Ferrimonas</taxon>
    </lineage>
</organism>